<name>A0ABY4TWY1_9SPHN</name>
<dbReference type="RefSeq" id="WP_250754704.1">
    <property type="nucleotide sequence ID" value="NZ_CP098401.1"/>
</dbReference>
<dbReference type="InterPro" id="IPR036680">
    <property type="entry name" value="SPOR-like_sf"/>
</dbReference>
<evidence type="ECO:0000256" key="2">
    <source>
        <dbReference type="SAM" id="SignalP"/>
    </source>
</evidence>
<keyword evidence="2" id="KW-0732">Signal</keyword>
<reference evidence="4" key="1">
    <citation type="submission" date="2022-05" db="EMBL/GenBank/DDBJ databases">
        <title>Sphingomonas sp. strain RMG20 Genome sequencing and assembly.</title>
        <authorList>
            <person name="Kim I."/>
        </authorList>
    </citation>
    <scope>NUCLEOTIDE SEQUENCE</scope>
    <source>
        <strain evidence="4">RMG20</strain>
    </source>
</reference>
<evidence type="ECO:0000313" key="4">
    <source>
        <dbReference type="EMBL" id="URW76910.1"/>
    </source>
</evidence>
<dbReference type="Gene3D" id="1.25.40.10">
    <property type="entry name" value="Tetratricopeptide repeat domain"/>
    <property type="match status" value="1"/>
</dbReference>
<feature type="domain" description="SPOR" evidence="3">
    <location>
        <begin position="539"/>
        <end position="620"/>
    </location>
</feature>
<dbReference type="EMBL" id="CP098401">
    <property type="protein sequence ID" value="URW76910.1"/>
    <property type="molecule type" value="Genomic_DNA"/>
</dbReference>
<feature type="region of interest" description="Disordered" evidence="1">
    <location>
        <begin position="498"/>
        <end position="544"/>
    </location>
</feature>
<evidence type="ECO:0000256" key="1">
    <source>
        <dbReference type="SAM" id="MobiDB-lite"/>
    </source>
</evidence>
<feature type="signal peptide" evidence="2">
    <location>
        <begin position="1"/>
        <end position="22"/>
    </location>
</feature>
<proteinExistence type="predicted"/>
<feature type="region of interest" description="Disordered" evidence="1">
    <location>
        <begin position="275"/>
        <end position="294"/>
    </location>
</feature>
<protein>
    <submittedName>
        <fullName evidence="4">SPOR domain-containing protein</fullName>
    </submittedName>
</protein>
<dbReference type="Pfam" id="PF05036">
    <property type="entry name" value="SPOR"/>
    <property type="match status" value="1"/>
</dbReference>
<dbReference type="InterPro" id="IPR011990">
    <property type="entry name" value="TPR-like_helical_dom_sf"/>
</dbReference>
<feature type="compositionally biased region" description="Basic and acidic residues" evidence="1">
    <location>
        <begin position="508"/>
        <end position="542"/>
    </location>
</feature>
<evidence type="ECO:0000259" key="3">
    <source>
        <dbReference type="PROSITE" id="PS51724"/>
    </source>
</evidence>
<accession>A0ABY4TWY1</accession>
<dbReference type="PROSITE" id="PS51724">
    <property type="entry name" value="SPOR"/>
    <property type="match status" value="1"/>
</dbReference>
<dbReference type="InterPro" id="IPR019734">
    <property type="entry name" value="TPR_rpt"/>
</dbReference>
<dbReference type="SUPFAM" id="SSF110997">
    <property type="entry name" value="Sporulation related repeat"/>
    <property type="match status" value="1"/>
</dbReference>
<keyword evidence="5" id="KW-1185">Reference proteome</keyword>
<dbReference type="InterPro" id="IPR007730">
    <property type="entry name" value="SPOR-like_dom"/>
</dbReference>
<gene>
    <name evidence="4" type="ORF">M9980_06880</name>
</gene>
<dbReference type="Proteomes" id="UP001055580">
    <property type="component" value="Chromosome"/>
</dbReference>
<organism evidence="4 5">
    <name type="scientific">Sphingomonas donggukensis</name>
    <dbReference type="NCBI Taxonomy" id="2949093"/>
    <lineage>
        <taxon>Bacteria</taxon>
        <taxon>Pseudomonadati</taxon>
        <taxon>Pseudomonadota</taxon>
        <taxon>Alphaproteobacteria</taxon>
        <taxon>Sphingomonadales</taxon>
        <taxon>Sphingomonadaceae</taxon>
        <taxon>Sphingomonas</taxon>
    </lineage>
</organism>
<feature type="region of interest" description="Disordered" evidence="1">
    <location>
        <begin position="453"/>
        <end position="472"/>
    </location>
</feature>
<sequence>MHALRTGIAAIAVAMVAVPCAAQEFAPPPTPTADALAAQMRVLAANPRDVSALIVAADLSTRLGDPAAALAFLARAQAVDAGNPRLLAGRANALVAMERPGEALRLFDQAERANVSLNPYLAQRGLAYDLTGQPGYAQRDYRRALLTDHADETVRRLALSLGISGRKDEAMALLDPLLRKSDRAAWRARACILAMSGDVNGARTIAASMMNGGAALAPFFGRLPSLSAADRAFAVHFGEMTPTAARINDARLAPAVAALPVEPAPVAKPVVVAAAAPQRNSGRDRSGRNRRAGRQPIVVVSAPMATPTAGGAVASRPLGTATLVPQPAPVMATSSVAAPAARILGQPTITPAPVAPQPAPVALASNMAAPAASRLAGQPTIAPVPLASTATVVADVRVPASTQPTPVAEPTVVAAQPVARPPVEITTIAAPVRAAPAPAPTVTPAMEVARATPAPVAATPRPEPARAAVRTPATARRNTALLASIIDGIDVPAEELAPAPAARKAPAKKVEIAKVETKRPDPKKADPKKPDPKKPDPAKTDPARWWVQVAGGANEADLGKDWKRLTTKSPTAFRGKAAYTTPLRATNRLLAGPFKGQDDAMAFVNALKKDGASTFAWQSEAGQKIEKLRP</sequence>
<dbReference type="SUPFAM" id="SSF48452">
    <property type="entry name" value="TPR-like"/>
    <property type="match status" value="1"/>
</dbReference>
<feature type="chain" id="PRO_5045228493" evidence="2">
    <location>
        <begin position="23"/>
        <end position="630"/>
    </location>
</feature>
<evidence type="ECO:0000313" key="5">
    <source>
        <dbReference type="Proteomes" id="UP001055580"/>
    </source>
</evidence>
<dbReference type="SMART" id="SM00028">
    <property type="entry name" value="TPR"/>
    <property type="match status" value="3"/>
</dbReference>